<proteinExistence type="predicted"/>
<dbReference type="Proteomes" id="UP000549913">
    <property type="component" value="Unassembled WGS sequence"/>
</dbReference>
<protein>
    <recommendedName>
        <fullName evidence="4">Antitoxin</fullName>
    </recommendedName>
</protein>
<sequence length="70" mass="7557">MAGFDDITRKAKAFLDEEKVQQALKSEKAEEVSDKLLEGLAGAAKKVTGGKHDDKIDEARRKADGAVGDR</sequence>
<gene>
    <name evidence="2" type="ORF">BJ984_001428</name>
</gene>
<dbReference type="EMBL" id="JACCBM010000001">
    <property type="protein sequence ID" value="NYD70270.1"/>
    <property type="molecule type" value="Genomic_DNA"/>
</dbReference>
<dbReference type="InterPro" id="IPR028037">
    <property type="entry name" value="Antitoxin_Rv0909/MT0933"/>
</dbReference>
<evidence type="ECO:0000313" key="2">
    <source>
        <dbReference type="EMBL" id="NYD70270.1"/>
    </source>
</evidence>
<reference evidence="2 3" key="1">
    <citation type="submission" date="2020-07" db="EMBL/GenBank/DDBJ databases">
        <title>Sequencing the genomes of 1000 actinobacteria strains.</title>
        <authorList>
            <person name="Klenk H.-P."/>
        </authorList>
    </citation>
    <scope>NUCLEOTIDE SEQUENCE [LARGE SCALE GENOMIC DNA]</scope>
    <source>
        <strain evidence="2 3">DSM 26474</strain>
    </source>
</reference>
<name>A0A852SN96_9MICO</name>
<evidence type="ECO:0008006" key="4">
    <source>
        <dbReference type="Google" id="ProtNLM"/>
    </source>
</evidence>
<evidence type="ECO:0000256" key="1">
    <source>
        <dbReference type="SAM" id="MobiDB-lite"/>
    </source>
</evidence>
<feature type="compositionally biased region" description="Basic and acidic residues" evidence="1">
    <location>
        <begin position="50"/>
        <end position="70"/>
    </location>
</feature>
<comment type="caution">
    <text evidence="2">The sequence shown here is derived from an EMBL/GenBank/DDBJ whole genome shotgun (WGS) entry which is preliminary data.</text>
</comment>
<dbReference type="RefSeq" id="WP_173183333.1">
    <property type="nucleotide sequence ID" value="NZ_BSEW01000001.1"/>
</dbReference>
<keyword evidence="3" id="KW-1185">Reference proteome</keyword>
<evidence type="ECO:0000313" key="3">
    <source>
        <dbReference type="Proteomes" id="UP000549913"/>
    </source>
</evidence>
<accession>A0A852SN96</accession>
<organism evidence="2 3">
    <name type="scientific">Herbiconiux flava</name>
    <dbReference type="NCBI Taxonomy" id="881268"/>
    <lineage>
        <taxon>Bacteria</taxon>
        <taxon>Bacillati</taxon>
        <taxon>Actinomycetota</taxon>
        <taxon>Actinomycetes</taxon>
        <taxon>Micrococcales</taxon>
        <taxon>Microbacteriaceae</taxon>
        <taxon>Herbiconiux</taxon>
    </lineage>
</organism>
<dbReference type="Pfam" id="PF14013">
    <property type="entry name" value="MT0933_antitox"/>
    <property type="match status" value="1"/>
</dbReference>
<dbReference type="AlphaFoldDB" id="A0A852SN96"/>
<feature type="region of interest" description="Disordered" evidence="1">
    <location>
        <begin position="47"/>
        <end position="70"/>
    </location>
</feature>